<dbReference type="GO" id="GO:0005886">
    <property type="term" value="C:plasma membrane"/>
    <property type="evidence" value="ECO:0007669"/>
    <property type="project" value="TreeGrafter"/>
</dbReference>
<evidence type="ECO:0000256" key="4">
    <source>
        <dbReference type="ARBA" id="ARBA00023136"/>
    </source>
</evidence>
<dbReference type="AlphaFoldDB" id="A0A820EAP1"/>
<dbReference type="PANTHER" id="PTHR13800:SF1">
    <property type="entry name" value="TRANSIENT RECEPTOR POTENTIAL CATION CHANNEL TRPM"/>
    <property type="match status" value="1"/>
</dbReference>
<protein>
    <recommendedName>
        <fullName evidence="7">TRPM-like domain-containing protein</fullName>
    </recommendedName>
</protein>
<dbReference type="EMBL" id="CAJOBB010010341">
    <property type="protein sequence ID" value="CAF4243412.1"/>
    <property type="molecule type" value="Genomic_DNA"/>
</dbReference>
<comment type="caution">
    <text evidence="8">The sequence shown here is derived from an EMBL/GenBank/DDBJ whole genome shotgun (WGS) entry which is preliminary data.</text>
</comment>
<proteinExistence type="predicted"/>
<gene>
    <name evidence="8" type="ORF">KXQ929_LOCUS42399</name>
</gene>
<dbReference type="GO" id="GO:0005261">
    <property type="term" value="F:monoatomic cation channel activity"/>
    <property type="evidence" value="ECO:0007669"/>
    <property type="project" value="TreeGrafter"/>
</dbReference>
<sequence length="574" mass="66931">SRLADEKQNQDQQHTKDEDRLLDLASQWNYFDGALSILKKRQLTTGNNEKFKMLFRESLIKNHPVFVEYFLAAGFDPLKLLGIQRVEHLLAANSDPWKLDDIQPAELLLAAAFGPLKRIGAQSVEQQRHTMLLQLYKDTYTQITTSNRSYIKELFGQSIGKTIETLDIKLNKFIGSFIKAIYSKEDHTCTKRICIDLTNHVCSCCSSARKHRAPNDNQVSPQNGTDTQSQDQENDTKVSCEKNDTEGSSENKDTKDSDEKNELLRDLFLWSVFMDMPEMTKILLVHQQSRICASLIASAIFKQYSKLSSTVDLKEKFQIQGDDFGEYAADFINDCYKYNERSACELLLRQVPLFGNITCMQIAISSENIQLVGTACFDQTLTQVWYNKLSMRNNQTSTRPLQFLSIITLGLLAPWTLWYREKETNMQDTSLSTEGINYYADKDSTENKFKKYWTRFCYFHGSPFIRMYYHFISYIWFLLVFSYMMLYHLDSPETFRIPHWTEIYVIITVSTMFCEDIRKLMHEYKYRMVEQWGSTKSTVLTLLTNIFHIASYFLFYLGLIFRYTGYKDNVFAAE</sequence>
<evidence type="ECO:0000256" key="2">
    <source>
        <dbReference type="ARBA" id="ARBA00022692"/>
    </source>
</evidence>
<dbReference type="Pfam" id="PF25508">
    <property type="entry name" value="TRPM2"/>
    <property type="match status" value="1"/>
</dbReference>
<feature type="non-terminal residue" evidence="8">
    <location>
        <position position="1"/>
    </location>
</feature>
<evidence type="ECO:0000313" key="9">
    <source>
        <dbReference type="Proteomes" id="UP000663868"/>
    </source>
</evidence>
<feature type="region of interest" description="Disordered" evidence="5">
    <location>
        <begin position="210"/>
        <end position="258"/>
    </location>
</feature>
<feature type="transmembrane region" description="Helical" evidence="6">
    <location>
        <begin position="468"/>
        <end position="487"/>
    </location>
</feature>
<feature type="transmembrane region" description="Helical" evidence="6">
    <location>
        <begin position="538"/>
        <end position="561"/>
    </location>
</feature>
<keyword evidence="4 6" id="KW-0472">Membrane</keyword>
<feature type="compositionally biased region" description="Basic and acidic residues" evidence="5">
    <location>
        <begin position="234"/>
        <end position="258"/>
    </location>
</feature>
<name>A0A820EAP1_9BILA</name>
<dbReference type="GO" id="GO:0030001">
    <property type="term" value="P:metal ion transport"/>
    <property type="evidence" value="ECO:0007669"/>
    <property type="project" value="TreeGrafter"/>
</dbReference>
<accession>A0A820EAP1</accession>
<reference evidence="8" key="1">
    <citation type="submission" date="2021-02" db="EMBL/GenBank/DDBJ databases">
        <authorList>
            <person name="Nowell W R."/>
        </authorList>
    </citation>
    <scope>NUCLEOTIDE SEQUENCE</scope>
</reference>
<keyword evidence="3 6" id="KW-1133">Transmembrane helix</keyword>
<dbReference type="InterPro" id="IPR057366">
    <property type="entry name" value="TRPM-like"/>
</dbReference>
<evidence type="ECO:0000313" key="8">
    <source>
        <dbReference type="EMBL" id="CAF4243412.1"/>
    </source>
</evidence>
<dbReference type="Proteomes" id="UP000663868">
    <property type="component" value="Unassembled WGS sequence"/>
</dbReference>
<evidence type="ECO:0000256" key="6">
    <source>
        <dbReference type="SAM" id="Phobius"/>
    </source>
</evidence>
<comment type="subcellular location">
    <subcellularLocation>
        <location evidence="1">Membrane</location>
        <topology evidence="1">Multi-pass membrane protein</topology>
    </subcellularLocation>
</comment>
<feature type="transmembrane region" description="Helical" evidence="6">
    <location>
        <begin position="401"/>
        <end position="419"/>
    </location>
</feature>
<keyword evidence="2 6" id="KW-0812">Transmembrane</keyword>
<dbReference type="InterPro" id="IPR050927">
    <property type="entry name" value="TRPM"/>
</dbReference>
<evidence type="ECO:0000256" key="1">
    <source>
        <dbReference type="ARBA" id="ARBA00004141"/>
    </source>
</evidence>
<evidence type="ECO:0000256" key="5">
    <source>
        <dbReference type="SAM" id="MobiDB-lite"/>
    </source>
</evidence>
<dbReference type="PANTHER" id="PTHR13800">
    <property type="entry name" value="TRANSIENT RECEPTOR POTENTIAL CATION CHANNEL, SUBFAMILY M, MEMBER 6"/>
    <property type="match status" value="1"/>
</dbReference>
<organism evidence="8 9">
    <name type="scientific">Adineta steineri</name>
    <dbReference type="NCBI Taxonomy" id="433720"/>
    <lineage>
        <taxon>Eukaryota</taxon>
        <taxon>Metazoa</taxon>
        <taxon>Spiralia</taxon>
        <taxon>Gnathifera</taxon>
        <taxon>Rotifera</taxon>
        <taxon>Eurotatoria</taxon>
        <taxon>Bdelloidea</taxon>
        <taxon>Adinetida</taxon>
        <taxon>Adinetidae</taxon>
        <taxon>Adineta</taxon>
    </lineage>
</organism>
<feature type="domain" description="TRPM-like" evidence="7">
    <location>
        <begin position="228"/>
        <end position="368"/>
    </location>
</feature>
<feature type="compositionally biased region" description="Polar residues" evidence="5">
    <location>
        <begin position="215"/>
        <end position="231"/>
    </location>
</feature>
<evidence type="ECO:0000259" key="7">
    <source>
        <dbReference type="Pfam" id="PF25508"/>
    </source>
</evidence>
<feature type="non-terminal residue" evidence="8">
    <location>
        <position position="574"/>
    </location>
</feature>
<evidence type="ECO:0000256" key="3">
    <source>
        <dbReference type="ARBA" id="ARBA00022989"/>
    </source>
</evidence>